<reference evidence="2" key="1">
    <citation type="submission" date="2020-03" db="EMBL/GenBank/DDBJ databases">
        <title>The deep terrestrial virosphere.</title>
        <authorList>
            <person name="Holmfeldt K."/>
            <person name="Nilsson E."/>
            <person name="Simone D."/>
            <person name="Lopez-Fernandez M."/>
            <person name="Wu X."/>
            <person name="de Brujin I."/>
            <person name="Lundin D."/>
            <person name="Andersson A."/>
            <person name="Bertilsson S."/>
            <person name="Dopson M."/>
        </authorList>
    </citation>
    <scope>NUCLEOTIDE SEQUENCE</scope>
    <source>
        <strain evidence="3">MM415B02021</strain>
        <strain evidence="2">TM448A02002</strain>
    </source>
</reference>
<dbReference type="EMBL" id="MT144242">
    <property type="protein sequence ID" value="QJA51170.1"/>
    <property type="molecule type" value="Genomic_DNA"/>
</dbReference>
<dbReference type="AlphaFoldDB" id="A0A6H1ZVD9"/>
<evidence type="ECO:0000256" key="1">
    <source>
        <dbReference type="SAM" id="Coils"/>
    </source>
</evidence>
<evidence type="ECO:0000313" key="3">
    <source>
        <dbReference type="EMBL" id="QJA55641.1"/>
    </source>
</evidence>
<proteinExistence type="predicted"/>
<keyword evidence="1" id="KW-0175">Coiled coil</keyword>
<organism evidence="2">
    <name type="scientific">viral metagenome</name>
    <dbReference type="NCBI Taxonomy" id="1070528"/>
    <lineage>
        <taxon>unclassified sequences</taxon>
        <taxon>metagenomes</taxon>
        <taxon>organismal metagenomes</taxon>
    </lineage>
</organism>
<accession>A0A6H1ZVD9</accession>
<feature type="coiled-coil region" evidence="1">
    <location>
        <begin position="151"/>
        <end position="193"/>
    </location>
</feature>
<name>A0A6H1ZVD9_9ZZZZ</name>
<protein>
    <submittedName>
        <fullName evidence="2">Uncharacterized protein</fullName>
    </submittedName>
</protein>
<evidence type="ECO:0000313" key="2">
    <source>
        <dbReference type="EMBL" id="QJA51170.1"/>
    </source>
</evidence>
<gene>
    <name evidence="3" type="ORF">MM415B02021_0003</name>
    <name evidence="2" type="ORF">TM448A02002_0003</name>
</gene>
<dbReference type="EMBL" id="MT141170">
    <property type="protein sequence ID" value="QJA55641.1"/>
    <property type="molecule type" value="Genomic_DNA"/>
</dbReference>
<sequence length="306" mass="34325">MADLDFSFLDGQVKGGETGGGSVIPEIVDEGAGSISIENQLTVERAKPDFLVIKREMDAMVSQARSIKVVDEESNLKANEMLIQLRVIARNIETAKTTNILYSTAARFKNEFDKWLRETFANPLKAMETAIKPKVNAYVNQQRELARRIAAKKAAEEAERLRKEQAKLQEQERQRQQKEREDALALKQKLDAEAQAAGVEAVNVEIPEVEEAPDVSHLLVVTPEIEKTPEKVKIDGAGTSSVKMVWNFRIIDQSKIPPEYCLPDEKKITAAIRIMNVREIPGIEIYEEADTNVRLSRKSSMSTGEF</sequence>